<comment type="caution">
    <text evidence="1">The sequence shown here is derived from an EMBL/GenBank/DDBJ whole genome shotgun (WGS) entry which is preliminary data.</text>
</comment>
<dbReference type="OrthoDB" id="2662405at2"/>
<evidence type="ECO:0000313" key="2">
    <source>
        <dbReference type="Proteomes" id="UP000318102"/>
    </source>
</evidence>
<name>A0A559IX71_9BACL</name>
<keyword evidence="2" id="KW-1185">Reference proteome</keyword>
<sequence length="45" mass="5286">MFNNEYERIKYYYDCGWATSGQLQLYVKFKVITAAEMQQILGATV</sequence>
<dbReference type="EMBL" id="VNJK01000001">
    <property type="protein sequence ID" value="TVX92235.1"/>
    <property type="molecule type" value="Genomic_DNA"/>
</dbReference>
<dbReference type="InterPro" id="IPR010022">
    <property type="entry name" value="XkdX"/>
</dbReference>
<protein>
    <submittedName>
        <fullName evidence="1">XkdX family protein</fullName>
    </submittedName>
</protein>
<organism evidence="1 2">
    <name type="scientific">Paenibacillus agilis</name>
    <dbReference type="NCBI Taxonomy" id="3020863"/>
    <lineage>
        <taxon>Bacteria</taxon>
        <taxon>Bacillati</taxon>
        <taxon>Bacillota</taxon>
        <taxon>Bacilli</taxon>
        <taxon>Bacillales</taxon>
        <taxon>Paenibacillaceae</taxon>
        <taxon>Paenibacillus</taxon>
    </lineage>
</organism>
<dbReference type="AlphaFoldDB" id="A0A559IX71"/>
<accession>A0A559IX71</accession>
<dbReference type="RefSeq" id="WP_144987498.1">
    <property type="nucleotide sequence ID" value="NZ_VNJK01000001.1"/>
</dbReference>
<reference evidence="1 2" key="1">
    <citation type="submission" date="2019-07" db="EMBL/GenBank/DDBJ databases">
        <authorList>
            <person name="Kim J."/>
        </authorList>
    </citation>
    <scope>NUCLEOTIDE SEQUENCE [LARGE SCALE GENOMIC DNA]</scope>
    <source>
        <strain evidence="1 2">N4</strain>
    </source>
</reference>
<gene>
    <name evidence="1" type="ORF">FPZ44_03670</name>
</gene>
<dbReference type="Proteomes" id="UP000318102">
    <property type="component" value="Unassembled WGS sequence"/>
</dbReference>
<evidence type="ECO:0000313" key="1">
    <source>
        <dbReference type="EMBL" id="TVX92235.1"/>
    </source>
</evidence>
<dbReference type="Pfam" id="PF09693">
    <property type="entry name" value="Phage_XkdX"/>
    <property type="match status" value="1"/>
</dbReference>
<proteinExistence type="predicted"/>